<reference evidence="3" key="1">
    <citation type="submission" date="2025-08" db="UniProtKB">
        <authorList>
            <consortium name="RefSeq"/>
        </authorList>
    </citation>
    <scope>IDENTIFICATION</scope>
    <source>
        <tissue evidence="3">Leaves</tissue>
    </source>
</reference>
<feature type="chain" id="PRO_5045273025" evidence="1">
    <location>
        <begin position="31"/>
        <end position="308"/>
    </location>
</feature>
<keyword evidence="1" id="KW-0732">Signal</keyword>
<dbReference type="InterPro" id="IPR052965">
    <property type="entry name" value="Pigment-catalase-like"/>
</dbReference>
<accession>A0ABM4X660</accession>
<keyword evidence="2" id="KW-1185">Reference proteome</keyword>
<sequence length="308" mass="33093">MASSTSAASNSPVLILSLSIFLIFPPGSFASSKWKIPQPDVDLLEFPLNLEFLEAEFFLWGSLGYGLDSIAPELTGNGPAPIGVKYAKLSHPVRDVVAQFAFQEVGHLSRAIKNTVPGFPRPLLNLSSESFATVINSAFGRTLWPPFDPYANDINYLIASYVIPYVGLTGYVGANPNLESPSAKKLVAGLLGVESGQDAVIRALLFERAYVMVKPYGITVAEFTDRISYLRNQLGHAGVKDEGLVVRASEGPEGRISGNVLAGDKNSLAFGRTPEEILRIVYGSGNENKTGGFYPKGADGRIAKSHLE</sequence>
<dbReference type="PANTHER" id="PTHR31694">
    <property type="entry name" value="DESICCATION-LIKE PROTEIN"/>
    <property type="match status" value="1"/>
</dbReference>
<organism evidence="2 3">
    <name type="scientific">Coffea arabica</name>
    <name type="common">Arabian coffee</name>
    <dbReference type="NCBI Taxonomy" id="13443"/>
    <lineage>
        <taxon>Eukaryota</taxon>
        <taxon>Viridiplantae</taxon>
        <taxon>Streptophyta</taxon>
        <taxon>Embryophyta</taxon>
        <taxon>Tracheophyta</taxon>
        <taxon>Spermatophyta</taxon>
        <taxon>Magnoliopsida</taxon>
        <taxon>eudicotyledons</taxon>
        <taxon>Gunneridae</taxon>
        <taxon>Pentapetalae</taxon>
        <taxon>asterids</taxon>
        <taxon>lamiids</taxon>
        <taxon>Gentianales</taxon>
        <taxon>Rubiaceae</taxon>
        <taxon>Ixoroideae</taxon>
        <taxon>Gardenieae complex</taxon>
        <taxon>Bertiereae - Coffeeae clade</taxon>
        <taxon>Coffeeae</taxon>
        <taxon>Coffea</taxon>
    </lineage>
</organism>
<evidence type="ECO:0000313" key="3">
    <source>
        <dbReference type="RefSeq" id="XP_071939494.1"/>
    </source>
</evidence>
<protein>
    <submittedName>
        <fullName evidence="3">Desiccation-related protein PCC13-62-like isoform X1</fullName>
    </submittedName>
</protein>
<dbReference type="Proteomes" id="UP001652660">
    <property type="component" value="Chromosome 3e"/>
</dbReference>
<gene>
    <name evidence="3" type="primary">LOC113733737</name>
</gene>
<dbReference type="GeneID" id="113733737"/>
<evidence type="ECO:0000256" key="1">
    <source>
        <dbReference type="SAM" id="SignalP"/>
    </source>
</evidence>
<dbReference type="RefSeq" id="XP_071939494.1">
    <property type="nucleotide sequence ID" value="XM_072083393.1"/>
</dbReference>
<dbReference type="PANTHER" id="PTHR31694:SF12">
    <property type="entry name" value="DESICCATION-LIKE PROTEIN"/>
    <property type="match status" value="1"/>
</dbReference>
<name>A0ABM4X660_COFAR</name>
<proteinExistence type="predicted"/>
<evidence type="ECO:0000313" key="2">
    <source>
        <dbReference type="Proteomes" id="UP001652660"/>
    </source>
</evidence>
<dbReference type="Pfam" id="PF13668">
    <property type="entry name" value="Ferritin_2"/>
    <property type="match status" value="1"/>
</dbReference>
<feature type="signal peptide" evidence="1">
    <location>
        <begin position="1"/>
        <end position="30"/>
    </location>
</feature>